<evidence type="ECO:0000256" key="1">
    <source>
        <dbReference type="ARBA" id="ARBA00008226"/>
    </source>
</evidence>
<dbReference type="CDD" id="cd01667">
    <property type="entry name" value="TGS_ThrRS"/>
    <property type="match status" value="1"/>
</dbReference>
<dbReference type="EC" id="6.1.1.3" evidence="13"/>
<evidence type="ECO:0000256" key="9">
    <source>
        <dbReference type="ARBA" id="ARBA00022884"/>
    </source>
</evidence>
<dbReference type="GO" id="GO:0046872">
    <property type="term" value="F:metal ion binding"/>
    <property type="evidence" value="ECO:0007669"/>
    <property type="project" value="UniProtKB-KW"/>
</dbReference>
<dbReference type="Pfam" id="PF07973">
    <property type="entry name" value="tRNA_SAD"/>
    <property type="match status" value="1"/>
</dbReference>
<comment type="cofactor">
    <cofactor evidence="13">
        <name>Zn(2+)</name>
        <dbReference type="ChEBI" id="CHEBI:29105"/>
    </cofactor>
    <text evidence="13">Binds 1 zinc ion per subunit.</text>
</comment>
<dbReference type="GO" id="GO:0004829">
    <property type="term" value="F:threonine-tRNA ligase activity"/>
    <property type="evidence" value="ECO:0007669"/>
    <property type="project" value="UniProtKB-UniRule"/>
</dbReference>
<feature type="domain" description="Aminoacyl-transfer RNA synthetases class-II family profile" evidence="14">
    <location>
        <begin position="231"/>
        <end position="541"/>
    </location>
</feature>
<dbReference type="Gene3D" id="3.10.20.30">
    <property type="match status" value="1"/>
</dbReference>
<evidence type="ECO:0000256" key="6">
    <source>
        <dbReference type="ARBA" id="ARBA00022741"/>
    </source>
</evidence>
<evidence type="ECO:0000256" key="12">
    <source>
        <dbReference type="ARBA" id="ARBA00049515"/>
    </source>
</evidence>
<dbReference type="CDD" id="cd00860">
    <property type="entry name" value="ThrRS_anticodon"/>
    <property type="match status" value="1"/>
</dbReference>
<dbReference type="CDD" id="cd00771">
    <property type="entry name" value="ThrRS_core"/>
    <property type="match status" value="1"/>
</dbReference>
<dbReference type="InterPro" id="IPR004154">
    <property type="entry name" value="Anticodon-bd"/>
</dbReference>
<keyword evidence="9 13" id="KW-0694">RNA-binding</keyword>
<dbReference type="GO" id="GO:0140096">
    <property type="term" value="F:catalytic activity, acting on a protein"/>
    <property type="evidence" value="ECO:0007669"/>
    <property type="project" value="UniProtKB-ARBA"/>
</dbReference>
<keyword evidence="5 13" id="KW-0479">Metal-binding</keyword>
<comment type="caution">
    <text evidence="13">Lacks conserved residue(s) required for the propagation of feature annotation.</text>
</comment>
<keyword evidence="4 13" id="KW-0436">Ligase</keyword>
<dbReference type="GO" id="GO:0000049">
    <property type="term" value="F:tRNA binding"/>
    <property type="evidence" value="ECO:0007669"/>
    <property type="project" value="UniProtKB-KW"/>
</dbReference>
<evidence type="ECO:0000256" key="4">
    <source>
        <dbReference type="ARBA" id="ARBA00022598"/>
    </source>
</evidence>
<sequence>MADQIKIRLKDGNELSFDKGITAFDVAQSLSKSLAKSAVAAKWDGELVDLSRPIEKDVALEIVAAKDADGLYPMRHTAAHVMAQAVARLYPETKFAIGPVIENGFYYDFADRAFTPEDLPKIEKEMKKIIKENLKLERFVMPREEALAFFKERNDRFKVELIEDLPADEEITVYRQGEFVDLCRGPHLPSTGKVKVYKLMSIAGAYWRGDSNREMLTRIYGVAFNQKEELDAHLKMLEEAKQRDHRKLGKELDIFMLSQEVGQGLPLWLPKGAKIRRIIERYIVDLEEKMGYEHVYTPHLANVDLYKTSGHWEHYSEDMYPSMKIDQEELVLRPMNCPHHMMVFKSDIKSYRDLPVRIAELGMQHRYEMSGALAGLQRVRVMTLNDAHIFCRPDQIKEEFSRVVRLIEQVYQDFGITDYYHRLSYRDPENTEKYIQDDAMWEHSQRMLKETMDDMGLDYVEAPGEAAFYGPKLDVQVKTALGKDETLSTVQLDFQLPSRFELDYTGEDGNKHRPVVIHRGIVGTMERFVAFLIEQYKGAFPAWLAPIQARILTVSNTFDDYGREVMDQLVAAGIRVELDNSDETLGYKIRKSQTEKIPYTIVVGEKEQANQSLSIRRYGEGDLGAFSIEAFCSRLLEEIENKALLVKST</sequence>
<dbReference type="InterPro" id="IPR033728">
    <property type="entry name" value="ThrRS_core"/>
</dbReference>
<evidence type="ECO:0000256" key="10">
    <source>
        <dbReference type="ARBA" id="ARBA00022917"/>
    </source>
</evidence>
<keyword evidence="7 13" id="KW-0862">Zinc</keyword>
<dbReference type="SMART" id="SM00863">
    <property type="entry name" value="tRNA_SAD"/>
    <property type="match status" value="1"/>
</dbReference>
<keyword evidence="17" id="KW-1185">Reference proteome</keyword>
<dbReference type="NCBIfam" id="TIGR00418">
    <property type="entry name" value="thrS"/>
    <property type="match status" value="1"/>
</dbReference>
<feature type="binding site" evidence="13">
    <location>
        <position position="337"/>
    </location>
    <ligand>
        <name>Zn(2+)</name>
        <dbReference type="ChEBI" id="CHEBI:29105"/>
        <note>catalytic</note>
    </ligand>
</feature>
<dbReference type="SUPFAM" id="SSF55681">
    <property type="entry name" value="Class II aaRS and biotin synthetases"/>
    <property type="match status" value="1"/>
</dbReference>
<evidence type="ECO:0000256" key="5">
    <source>
        <dbReference type="ARBA" id="ARBA00022723"/>
    </source>
</evidence>
<evidence type="ECO:0000256" key="3">
    <source>
        <dbReference type="ARBA" id="ARBA00022555"/>
    </source>
</evidence>
<dbReference type="InterPro" id="IPR012675">
    <property type="entry name" value="Beta-grasp_dom_sf"/>
</dbReference>
<dbReference type="InterPro" id="IPR018163">
    <property type="entry name" value="Thr/Ala-tRNA-synth_IIc_edit"/>
</dbReference>
<dbReference type="InterPro" id="IPR002314">
    <property type="entry name" value="aa-tRNA-synt_IIb"/>
</dbReference>
<keyword evidence="8 13" id="KW-0067">ATP-binding</keyword>
<dbReference type="Gene3D" id="3.30.980.10">
    <property type="entry name" value="Threonyl-trna Synthetase, Chain A, domain 2"/>
    <property type="match status" value="1"/>
</dbReference>
<evidence type="ECO:0000259" key="15">
    <source>
        <dbReference type="PROSITE" id="PS51880"/>
    </source>
</evidence>
<dbReference type="SUPFAM" id="SSF52954">
    <property type="entry name" value="Class II aaRS ABD-related"/>
    <property type="match status" value="1"/>
</dbReference>
<dbReference type="InterPro" id="IPR045864">
    <property type="entry name" value="aa-tRNA-synth_II/BPL/LPL"/>
</dbReference>
<evidence type="ECO:0000256" key="8">
    <source>
        <dbReference type="ARBA" id="ARBA00022840"/>
    </source>
</evidence>
<feature type="domain" description="TGS" evidence="15">
    <location>
        <begin position="3"/>
        <end position="64"/>
    </location>
</feature>
<evidence type="ECO:0000259" key="14">
    <source>
        <dbReference type="PROSITE" id="PS50862"/>
    </source>
</evidence>
<gene>
    <name evidence="13 16" type="primary">thrS</name>
    <name evidence="16" type="ORF">IC620_03610</name>
</gene>
<evidence type="ECO:0000313" key="16">
    <source>
        <dbReference type="EMBL" id="MBD1371441.1"/>
    </source>
</evidence>
<dbReference type="PROSITE" id="PS51880">
    <property type="entry name" value="TGS"/>
    <property type="match status" value="1"/>
</dbReference>
<comment type="subunit">
    <text evidence="13">Homodimer.</text>
</comment>
<evidence type="ECO:0000256" key="7">
    <source>
        <dbReference type="ARBA" id="ARBA00022833"/>
    </source>
</evidence>
<name>A0A926N603_9BACL</name>
<dbReference type="PRINTS" id="PR01047">
    <property type="entry name" value="TRNASYNTHTHR"/>
</dbReference>
<dbReference type="Gene3D" id="3.30.54.20">
    <property type="match status" value="1"/>
</dbReference>
<dbReference type="InterPro" id="IPR004095">
    <property type="entry name" value="TGS"/>
</dbReference>
<evidence type="ECO:0000313" key="17">
    <source>
        <dbReference type="Proteomes" id="UP000661691"/>
    </source>
</evidence>
<dbReference type="PROSITE" id="PS50862">
    <property type="entry name" value="AA_TRNA_LIGASE_II"/>
    <property type="match status" value="1"/>
</dbReference>
<dbReference type="InterPro" id="IPR036621">
    <property type="entry name" value="Anticodon-bd_dom_sf"/>
</dbReference>
<dbReference type="Pfam" id="PF02824">
    <property type="entry name" value="TGS"/>
    <property type="match status" value="1"/>
</dbReference>
<dbReference type="Pfam" id="PF03129">
    <property type="entry name" value="HGTP_anticodon"/>
    <property type="match status" value="1"/>
</dbReference>
<dbReference type="InterPro" id="IPR012947">
    <property type="entry name" value="tRNA_SAD"/>
</dbReference>
<comment type="similarity">
    <text evidence="1 13">Belongs to the class-II aminoacyl-tRNA synthetase family.</text>
</comment>
<dbReference type="FunFam" id="3.30.980.10:FF:000005">
    <property type="entry name" value="Threonyl-tRNA synthetase, mitochondrial"/>
    <property type="match status" value="1"/>
</dbReference>
<keyword evidence="6 13" id="KW-0547">Nucleotide-binding</keyword>
<comment type="caution">
    <text evidence="16">The sequence shown here is derived from an EMBL/GenBank/DDBJ whole genome shotgun (WGS) entry which is preliminary data.</text>
</comment>
<dbReference type="SUPFAM" id="SSF81271">
    <property type="entry name" value="TGS-like"/>
    <property type="match status" value="1"/>
</dbReference>
<protein>
    <recommendedName>
        <fullName evidence="13">Threonine--tRNA ligase</fullName>
        <ecNumber evidence="13">6.1.1.3</ecNumber>
    </recommendedName>
    <alternativeName>
        <fullName evidence="13">Threonyl-tRNA synthetase</fullName>
        <shortName evidence="13">ThrRS</shortName>
    </alternativeName>
</protein>
<keyword evidence="2 13" id="KW-0963">Cytoplasm</keyword>
<dbReference type="FunFam" id="3.30.54.20:FF:000002">
    <property type="entry name" value="Threonine--tRNA ligase"/>
    <property type="match status" value="1"/>
</dbReference>
<comment type="catalytic activity">
    <reaction evidence="12 13">
        <text>tRNA(Thr) + L-threonine + ATP = L-threonyl-tRNA(Thr) + AMP + diphosphate + H(+)</text>
        <dbReference type="Rhea" id="RHEA:24624"/>
        <dbReference type="Rhea" id="RHEA-COMP:9670"/>
        <dbReference type="Rhea" id="RHEA-COMP:9704"/>
        <dbReference type="ChEBI" id="CHEBI:15378"/>
        <dbReference type="ChEBI" id="CHEBI:30616"/>
        <dbReference type="ChEBI" id="CHEBI:33019"/>
        <dbReference type="ChEBI" id="CHEBI:57926"/>
        <dbReference type="ChEBI" id="CHEBI:78442"/>
        <dbReference type="ChEBI" id="CHEBI:78534"/>
        <dbReference type="ChEBI" id="CHEBI:456215"/>
        <dbReference type="EC" id="6.1.1.3"/>
    </reaction>
</comment>
<dbReference type="FunFam" id="3.10.20.30:FF:000005">
    <property type="entry name" value="Threonine--tRNA ligase"/>
    <property type="match status" value="1"/>
</dbReference>
<dbReference type="Gene3D" id="3.30.930.10">
    <property type="entry name" value="Bira Bifunctional Protein, Domain 2"/>
    <property type="match status" value="1"/>
</dbReference>
<dbReference type="InterPro" id="IPR047246">
    <property type="entry name" value="ThrRS_anticodon"/>
</dbReference>
<dbReference type="EMBL" id="JACXAH010000003">
    <property type="protein sequence ID" value="MBD1371441.1"/>
    <property type="molecule type" value="Genomic_DNA"/>
</dbReference>
<dbReference type="AlphaFoldDB" id="A0A926N603"/>
<dbReference type="InterPro" id="IPR012676">
    <property type="entry name" value="TGS-like"/>
</dbReference>
<dbReference type="HAMAP" id="MF_00184">
    <property type="entry name" value="Thr_tRNA_synth"/>
    <property type="match status" value="1"/>
</dbReference>
<dbReference type="GO" id="GO:0016740">
    <property type="term" value="F:transferase activity"/>
    <property type="evidence" value="ECO:0007669"/>
    <property type="project" value="UniProtKB-ARBA"/>
</dbReference>
<keyword evidence="3 13" id="KW-0820">tRNA-binding</keyword>
<dbReference type="FunFam" id="3.40.50.800:FF:000001">
    <property type="entry name" value="Threonine--tRNA ligase"/>
    <property type="match status" value="1"/>
</dbReference>
<evidence type="ECO:0000256" key="13">
    <source>
        <dbReference type="HAMAP-Rule" id="MF_00184"/>
    </source>
</evidence>
<dbReference type="PANTHER" id="PTHR11451:SF56">
    <property type="entry name" value="THREONINE--TRNA LIGASE 1"/>
    <property type="match status" value="1"/>
</dbReference>
<proteinExistence type="inferred from homology"/>
<dbReference type="Proteomes" id="UP000661691">
    <property type="component" value="Unassembled WGS sequence"/>
</dbReference>
<dbReference type="PANTHER" id="PTHR11451">
    <property type="entry name" value="THREONINE-TRNA LIGASE"/>
    <property type="match status" value="1"/>
</dbReference>
<dbReference type="InterPro" id="IPR006195">
    <property type="entry name" value="aa-tRNA-synth_II"/>
</dbReference>
<dbReference type="GO" id="GO:0005524">
    <property type="term" value="F:ATP binding"/>
    <property type="evidence" value="ECO:0007669"/>
    <property type="project" value="UniProtKB-UniRule"/>
</dbReference>
<dbReference type="RefSeq" id="WP_191141536.1">
    <property type="nucleotide sequence ID" value="NZ_JACXAH010000003.1"/>
</dbReference>
<dbReference type="SUPFAM" id="SSF55186">
    <property type="entry name" value="ThrRS/AlaRS common domain"/>
    <property type="match status" value="1"/>
</dbReference>
<accession>A0A926N603</accession>
<dbReference type="Gene3D" id="3.40.50.800">
    <property type="entry name" value="Anticodon-binding domain"/>
    <property type="match status" value="1"/>
</dbReference>
<dbReference type="GO" id="GO:0005737">
    <property type="term" value="C:cytoplasm"/>
    <property type="evidence" value="ECO:0007669"/>
    <property type="project" value="UniProtKB-SubCell"/>
</dbReference>
<feature type="binding site" evidence="13">
    <location>
        <position position="388"/>
    </location>
    <ligand>
        <name>Zn(2+)</name>
        <dbReference type="ChEBI" id="CHEBI:29105"/>
        <note>catalytic</note>
    </ligand>
</feature>
<dbReference type="GO" id="GO:0006435">
    <property type="term" value="P:threonyl-tRNA aminoacylation"/>
    <property type="evidence" value="ECO:0007669"/>
    <property type="project" value="UniProtKB-UniRule"/>
</dbReference>
<dbReference type="FunFam" id="3.30.930.10:FF:000002">
    <property type="entry name" value="Threonine--tRNA ligase"/>
    <property type="match status" value="1"/>
</dbReference>
<reference evidence="16" key="1">
    <citation type="submission" date="2020-09" db="EMBL/GenBank/DDBJ databases">
        <title>A novel bacterium of genus Hazenella, isolated from South China Sea.</title>
        <authorList>
            <person name="Huang H."/>
            <person name="Mo K."/>
            <person name="Hu Y."/>
        </authorList>
    </citation>
    <scope>NUCLEOTIDE SEQUENCE</scope>
    <source>
        <strain evidence="16">IB182357</strain>
    </source>
</reference>
<comment type="subcellular location">
    <subcellularLocation>
        <location evidence="13">Cytoplasm</location>
    </subcellularLocation>
</comment>
<evidence type="ECO:0000256" key="2">
    <source>
        <dbReference type="ARBA" id="ARBA00022490"/>
    </source>
</evidence>
<organism evidence="16 17">
    <name type="scientific">Polycladospora coralii</name>
    <dbReference type="NCBI Taxonomy" id="2771432"/>
    <lineage>
        <taxon>Bacteria</taxon>
        <taxon>Bacillati</taxon>
        <taxon>Bacillota</taxon>
        <taxon>Bacilli</taxon>
        <taxon>Bacillales</taxon>
        <taxon>Thermoactinomycetaceae</taxon>
        <taxon>Polycladospora</taxon>
    </lineage>
</organism>
<feature type="binding site" evidence="13">
    <location>
        <position position="518"/>
    </location>
    <ligand>
        <name>Zn(2+)</name>
        <dbReference type="ChEBI" id="CHEBI:29105"/>
        <note>catalytic</note>
    </ligand>
</feature>
<evidence type="ECO:0000256" key="11">
    <source>
        <dbReference type="ARBA" id="ARBA00023146"/>
    </source>
</evidence>
<keyword evidence="11 13" id="KW-0030">Aminoacyl-tRNA synthetase</keyword>
<dbReference type="Pfam" id="PF00587">
    <property type="entry name" value="tRNA-synt_2b"/>
    <property type="match status" value="1"/>
</dbReference>
<dbReference type="InterPro" id="IPR002320">
    <property type="entry name" value="Thr-tRNA-ligase_IIa"/>
</dbReference>
<keyword evidence="10 13" id="KW-0648">Protein biosynthesis</keyword>